<proteinExistence type="predicted"/>
<protein>
    <submittedName>
        <fullName evidence="2">Uncharacterized protein</fullName>
    </submittedName>
</protein>
<feature type="region of interest" description="Disordered" evidence="1">
    <location>
        <begin position="1"/>
        <end position="62"/>
    </location>
</feature>
<feature type="compositionally biased region" description="Polar residues" evidence="1">
    <location>
        <begin position="33"/>
        <end position="44"/>
    </location>
</feature>
<dbReference type="Proteomes" id="UP000054270">
    <property type="component" value="Unassembled WGS sequence"/>
</dbReference>
<dbReference type="EMBL" id="KN817648">
    <property type="protein sequence ID" value="KJA15319.1"/>
    <property type="molecule type" value="Genomic_DNA"/>
</dbReference>
<accession>A0A0D2N899</accession>
<evidence type="ECO:0000256" key="1">
    <source>
        <dbReference type="SAM" id="MobiDB-lite"/>
    </source>
</evidence>
<name>A0A0D2N899_HYPSF</name>
<evidence type="ECO:0000313" key="3">
    <source>
        <dbReference type="Proteomes" id="UP000054270"/>
    </source>
</evidence>
<organism evidence="2 3">
    <name type="scientific">Hypholoma sublateritium (strain FD-334 SS-4)</name>
    <dbReference type="NCBI Taxonomy" id="945553"/>
    <lineage>
        <taxon>Eukaryota</taxon>
        <taxon>Fungi</taxon>
        <taxon>Dikarya</taxon>
        <taxon>Basidiomycota</taxon>
        <taxon>Agaricomycotina</taxon>
        <taxon>Agaricomycetes</taxon>
        <taxon>Agaricomycetidae</taxon>
        <taxon>Agaricales</taxon>
        <taxon>Agaricineae</taxon>
        <taxon>Strophariaceae</taxon>
        <taxon>Hypholoma</taxon>
    </lineage>
</organism>
<dbReference type="PANTHER" id="PTHR40462:SF1">
    <property type="entry name" value="EXPRESSED PROTEIN"/>
    <property type="match status" value="1"/>
</dbReference>
<keyword evidence="3" id="KW-1185">Reference proteome</keyword>
<dbReference type="PANTHER" id="PTHR40462">
    <property type="entry name" value="CHROMOSOME 1, WHOLE GENOME SHOTGUN SEQUENCE"/>
    <property type="match status" value="1"/>
</dbReference>
<dbReference type="AlphaFoldDB" id="A0A0D2N899"/>
<feature type="compositionally biased region" description="Low complexity" evidence="1">
    <location>
        <begin position="8"/>
        <end position="32"/>
    </location>
</feature>
<dbReference type="OrthoDB" id="3050608at2759"/>
<dbReference type="OMA" id="NNAQGGH"/>
<gene>
    <name evidence="2" type="ORF">HYPSUDRAFT_48470</name>
</gene>
<evidence type="ECO:0000313" key="2">
    <source>
        <dbReference type="EMBL" id="KJA15319.1"/>
    </source>
</evidence>
<sequence>MDFLKKVATQASQNLNTNNTNNDNTTSDNNNNAQGGHQSANTDSGVMGKLNGVLGGGAQGEKKEDALDKAIDFVQERVFKMGSQDNESAVEQATDNKIASAIRSGYKTVSGKEFPIADK</sequence>
<reference evidence="3" key="1">
    <citation type="submission" date="2014-04" db="EMBL/GenBank/DDBJ databases">
        <title>Evolutionary Origins and Diversification of the Mycorrhizal Mutualists.</title>
        <authorList>
            <consortium name="DOE Joint Genome Institute"/>
            <consortium name="Mycorrhizal Genomics Consortium"/>
            <person name="Kohler A."/>
            <person name="Kuo A."/>
            <person name="Nagy L.G."/>
            <person name="Floudas D."/>
            <person name="Copeland A."/>
            <person name="Barry K.W."/>
            <person name="Cichocki N."/>
            <person name="Veneault-Fourrey C."/>
            <person name="LaButti K."/>
            <person name="Lindquist E.A."/>
            <person name="Lipzen A."/>
            <person name="Lundell T."/>
            <person name="Morin E."/>
            <person name="Murat C."/>
            <person name="Riley R."/>
            <person name="Ohm R."/>
            <person name="Sun H."/>
            <person name="Tunlid A."/>
            <person name="Henrissat B."/>
            <person name="Grigoriev I.V."/>
            <person name="Hibbett D.S."/>
            <person name="Martin F."/>
        </authorList>
    </citation>
    <scope>NUCLEOTIDE SEQUENCE [LARGE SCALE GENOMIC DNA]</scope>
    <source>
        <strain evidence="3">FD-334 SS-4</strain>
    </source>
</reference>